<dbReference type="NCBIfam" id="TIGR00622">
    <property type="entry name" value="ssl1"/>
    <property type="match status" value="1"/>
</dbReference>
<evidence type="ECO:0000256" key="5">
    <source>
        <dbReference type="ARBA" id="ARBA00022771"/>
    </source>
</evidence>
<dbReference type="SMART" id="SM01047">
    <property type="entry name" value="C1_4"/>
    <property type="match status" value="1"/>
</dbReference>
<dbReference type="SUPFAM" id="SSF53300">
    <property type="entry name" value="vWA-like"/>
    <property type="match status" value="1"/>
</dbReference>
<dbReference type="InterPro" id="IPR013083">
    <property type="entry name" value="Znf_RING/FYVE/PHD"/>
</dbReference>
<dbReference type="eggNOG" id="KOG2807">
    <property type="taxonomic scope" value="Eukaryota"/>
</dbReference>
<evidence type="ECO:0000313" key="15">
    <source>
        <dbReference type="EMBL" id="GAA94518.1"/>
    </source>
</evidence>
<dbReference type="InParanoid" id="G7DVA8"/>
<keyword evidence="10 11" id="KW-0539">Nucleus</keyword>
<comment type="subcellular location">
    <subcellularLocation>
        <location evidence="1 11">Nucleus</location>
    </subcellularLocation>
</comment>
<gene>
    <name evidence="15" type="primary">Mo01170</name>
    <name evidence="15" type="ORF">E5Q_01170</name>
</gene>
<dbReference type="FunCoup" id="G7DVA8">
    <property type="interactions" value="304"/>
</dbReference>
<dbReference type="GO" id="GO:0006289">
    <property type="term" value="P:nucleotide-excision repair"/>
    <property type="evidence" value="ECO:0007669"/>
    <property type="project" value="UniProtKB-UniRule"/>
</dbReference>
<dbReference type="PROSITE" id="PS50234">
    <property type="entry name" value="VWFA"/>
    <property type="match status" value="1"/>
</dbReference>
<dbReference type="Pfam" id="PF04056">
    <property type="entry name" value="Ssl1"/>
    <property type="match status" value="1"/>
</dbReference>
<dbReference type="FunFam" id="3.40.50.410:FF:000015">
    <property type="entry name" value="General transcription factor IIH subunit 2"/>
    <property type="match status" value="1"/>
</dbReference>
<keyword evidence="7 11" id="KW-0805">Transcription regulation</keyword>
<dbReference type="PANTHER" id="PTHR12695:SF2">
    <property type="entry name" value="GENERAL TRANSCRIPTION FACTOR IIH SUBUNIT 2-RELATED"/>
    <property type="match status" value="1"/>
</dbReference>
<dbReference type="OMA" id="INWVEVP"/>
<evidence type="ECO:0000259" key="14">
    <source>
        <dbReference type="PROSITE" id="PS50234"/>
    </source>
</evidence>
<dbReference type="CDD" id="cd01453">
    <property type="entry name" value="vWA_transcription_factor_IIH_type"/>
    <property type="match status" value="1"/>
</dbReference>
<dbReference type="AlphaFoldDB" id="G7DVA8"/>
<dbReference type="GO" id="GO:0005675">
    <property type="term" value="C:transcription factor TFIIH holo complex"/>
    <property type="evidence" value="ECO:0007669"/>
    <property type="project" value="UniProtKB-UniRule"/>
</dbReference>
<dbReference type="InterPro" id="IPR004595">
    <property type="entry name" value="TFIIH_C1-like_dom"/>
</dbReference>
<feature type="compositionally biased region" description="Low complexity" evidence="13">
    <location>
        <begin position="26"/>
        <end position="38"/>
    </location>
</feature>
<evidence type="ECO:0000256" key="9">
    <source>
        <dbReference type="ARBA" id="ARBA00023204"/>
    </source>
</evidence>
<evidence type="ECO:0000256" key="8">
    <source>
        <dbReference type="ARBA" id="ARBA00023163"/>
    </source>
</evidence>
<dbReference type="STRING" id="764103.G7DVA8"/>
<dbReference type="Proteomes" id="UP000009131">
    <property type="component" value="Unassembled WGS sequence"/>
</dbReference>
<dbReference type="InterPro" id="IPR002035">
    <property type="entry name" value="VWF_A"/>
</dbReference>
<sequence length="458" mass="50362">MDSDDDYDSVDSFIDDEEEAGRSFHAQKGAKGKAAQGKANKRRKTANGTANGEANYSWEEDYKRSWDVVREDERGSLQGAVKDILERSKRRRIMRDTTSIQRGIIRHLYFIIDLSEAMTDRDLRPTRLELTIKYAIEFVNEYFDQNPISQMAILVTKDGIAERISPLSGNPVDHVRALESKRKLDPSGEPSLQNVLEMARSGLAHLPSHGSREVVIIFGSLTTCDPGNIHTTMEALVKDRVRVNIVGLSAEMSICKEVCKRTKGVYGVVTNEAHYKDLLFELVPPPATHRPEAGPDGSRSNNTGADLMQMGFPSLSSSTFGALCSCHSRLKTTGFNCPRCASRLCEVPTECGICSLTVVSSPHLARSYRHLFPVKNYLEVNNGQPGEDSWPAECFACSLKFSTVAVSAATTGAPPTAASTASRISSTGRYECPRCHNHFCIDCDLHAHEVLGVCPGCL</sequence>
<comment type="function">
    <text evidence="11">Component of the general transcription and DNA repair factor IIH (TFIIH) core complex, which is involved in general and transcription-coupled nucleotide excision repair (NER) of damaged DNA and, when complexed to TFIIK, in RNA transcription by RNA polymerase II.</text>
</comment>
<reference evidence="15 16" key="2">
    <citation type="journal article" date="2012" name="Open Biol.">
        <title>Characteristics of nucleosomes and linker DNA regions on the genome of the basidiomycete Mixia osmundae revealed by mono- and dinucleosome mapping.</title>
        <authorList>
            <person name="Nishida H."/>
            <person name="Kondo S."/>
            <person name="Matsumoto T."/>
            <person name="Suzuki Y."/>
            <person name="Yoshikawa H."/>
            <person name="Taylor T.D."/>
            <person name="Sugiyama J."/>
        </authorList>
    </citation>
    <scope>NUCLEOTIDE SEQUENCE [LARGE SCALE GENOMIC DNA]</scope>
    <source>
        <strain evidence="16">CBS 9802 / IAM 14324 / JCM 22182 / KY 12970</strain>
    </source>
</reference>
<keyword evidence="16" id="KW-1185">Reference proteome</keyword>
<keyword evidence="5" id="KW-0863">Zinc-finger</keyword>
<proteinExistence type="inferred from homology"/>
<dbReference type="Gene3D" id="3.30.40.10">
    <property type="entry name" value="Zinc/RING finger domain, C3HC4 (zinc finger)"/>
    <property type="match status" value="1"/>
</dbReference>
<dbReference type="GO" id="GO:0000439">
    <property type="term" value="C:transcription factor TFIIH core complex"/>
    <property type="evidence" value="ECO:0007669"/>
    <property type="project" value="UniProtKB-UniRule"/>
</dbReference>
<dbReference type="InterPro" id="IPR007198">
    <property type="entry name" value="Ssl1-like"/>
</dbReference>
<evidence type="ECO:0000256" key="4">
    <source>
        <dbReference type="ARBA" id="ARBA00022763"/>
    </source>
</evidence>
<dbReference type="InterPro" id="IPR036465">
    <property type="entry name" value="vWFA_dom_sf"/>
</dbReference>
<keyword evidence="4" id="KW-0227">DNA damage</keyword>
<protein>
    <recommendedName>
        <fullName evidence="11">General transcription and DNA repair factor IIH</fullName>
    </recommendedName>
</protein>
<dbReference type="SUPFAM" id="SSF57889">
    <property type="entry name" value="Cysteine-rich domain"/>
    <property type="match status" value="1"/>
</dbReference>
<evidence type="ECO:0000256" key="11">
    <source>
        <dbReference type="PIRNR" id="PIRNR015919"/>
    </source>
</evidence>
<evidence type="ECO:0000256" key="7">
    <source>
        <dbReference type="ARBA" id="ARBA00023015"/>
    </source>
</evidence>
<dbReference type="Pfam" id="PF07975">
    <property type="entry name" value="C1_4"/>
    <property type="match status" value="1"/>
</dbReference>
<evidence type="ECO:0000256" key="12">
    <source>
        <dbReference type="PIRSR" id="PIRSR015919-1"/>
    </source>
</evidence>
<dbReference type="Gene3D" id="3.40.50.410">
    <property type="entry name" value="von Willebrand factor, type A domain"/>
    <property type="match status" value="1"/>
</dbReference>
<evidence type="ECO:0000313" key="16">
    <source>
        <dbReference type="Proteomes" id="UP000009131"/>
    </source>
</evidence>
<keyword evidence="9" id="KW-0234">DNA repair</keyword>
<dbReference type="GO" id="GO:0006351">
    <property type="term" value="P:DNA-templated transcription"/>
    <property type="evidence" value="ECO:0007669"/>
    <property type="project" value="InterPro"/>
</dbReference>
<dbReference type="GO" id="GO:0006357">
    <property type="term" value="P:regulation of transcription by RNA polymerase II"/>
    <property type="evidence" value="ECO:0007669"/>
    <property type="project" value="UniProtKB-UniRule"/>
</dbReference>
<feature type="zinc finger region" description="C4-type" evidence="12">
    <location>
        <begin position="337"/>
        <end position="354"/>
    </location>
</feature>
<reference evidence="15 16" key="1">
    <citation type="journal article" date="2011" name="J. Gen. Appl. Microbiol.">
        <title>Draft genome sequencing of the enigmatic basidiomycete Mixia osmundae.</title>
        <authorList>
            <person name="Nishida H."/>
            <person name="Nagatsuka Y."/>
            <person name="Sugiyama J."/>
        </authorList>
    </citation>
    <scope>NUCLEOTIDE SEQUENCE [LARGE SCALE GENOMIC DNA]</scope>
    <source>
        <strain evidence="16">CBS 9802 / IAM 14324 / JCM 22182 / KY 12970</strain>
    </source>
</reference>
<organism evidence="15 16">
    <name type="scientific">Mixia osmundae (strain CBS 9802 / IAM 14324 / JCM 22182 / KY 12970)</name>
    <dbReference type="NCBI Taxonomy" id="764103"/>
    <lineage>
        <taxon>Eukaryota</taxon>
        <taxon>Fungi</taxon>
        <taxon>Dikarya</taxon>
        <taxon>Basidiomycota</taxon>
        <taxon>Pucciniomycotina</taxon>
        <taxon>Mixiomycetes</taxon>
        <taxon>Mixiales</taxon>
        <taxon>Mixiaceae</taxon>
        <taxon>Mixia</taxon>
    </lineage>
</organism>
<keyword evidence="3 11" id="KW-0479">Metal-binding</keyword>
<dbReference type="OrthoDB" id="284275at2759"/>
<comment type="caution">
    <text evidence="15">The sequence shown here is derived from an EMBL/GenBank/DDBJ whole genome shotgun (WGS) entry which is preliminary data.</text>
</comment>
<dbReference type="GO" id="GO:0008270">
    <property type="term" value="F:zinc ion binding"/>
    <property type="evidence" value="ECO:0007669"/>
    <property type="project" value="UniProtKB-UniRule"/>
</dbReference>
<evidence type="ECO:0000256" key="3">
    <source>
        <dbReference type="ARBA" id="ARBA00022723"/>
    </source>
</evidence>
<evidence type="ECO:0000256" key="2">
    <source>
        <dbReference type="ARBA" id="ARBA00006092"/>
    </source>
</evidence>
<evidence type="ECO:0000256" key="6">
    <source>
        <dbReference type="ARBA" id="ARBA00022833"/>
    </source>
</evidence>
<dbReference type="HOGENOM" id="CLU_028556_1_1_1"/>
<dbReference type="PIRSF" id="PIRSF015919">
    <property type="entry name" value="TFIIH_SSL1"/>
    <property type="match status" value="1"/>
</dbReference>
<evidence type="ECO:0000256" key="10">
    <source>
        <dbReference type="ARBA" id="ARBA00023242"/>
    </source>
</evidence>
<dbReference type="InterPro" id="IPR046349">
    <property type="entry name" value="C1-like_sf"/>
</dbReference>
<feature type="compositionally biased region" description="Acidic residues" evidence="13">
    <location>
        <begin position="1"/>
        <end position="19"/>
    </location>
</feature>
<keyword evidence="8 11" id="KW-0804">Transcription</keyword>
<keyword evidence="6 11" id="KW-0862">Zinc</keyword>
<evidence type="ECO:0000256" key="1">
    <source>
        <dbReference type="ARBA" id="ARBA00004123"/>
    </source>
</evidence>
<accession>G7DVA8</accession>
<name>G7DVA8_MIXOS</name>
<dbReference type="SMART" id="SM00327">
    <property type="entry name" value="VWA"/>
    <property type="match status" value="1"/>
</dbReference>
<feature type="region of interest" description="Disordered" evidence="13">
    <location>
        <begin position="1"/>
        <end position="52"/>
    </location>
</feature>
<dbReference type="RefSeq" id="XP_014570696.1">
    <property type="nucleotide sequence ID" value="XM_014715210.1"/>
</dbReference>
<dbReference type="InterPro" id="IPR012170">
    <property type="entry name" value="TFIIH_SSL1/p44"/>
</dbReference>
<evidence type="ECO:0000256" key="13">
    <source>
        <dbReference type="SAM" id="MobiDB-lite"/>
    </source>
</evidence>
<dbReference type="PANTHER" id="PTHR12695">
    <property type="entry name" value="GENERAL TRANSCRIPTION FACTOR IIH SUBUNIT 2"/>
    <property type="match status" value="1"/>
</dbReference>
<feature type="domain" description="VWFA" evidence="14">
    <location>
        <begin position="107"/>
        <end position="258"/>
    </location>
</feature>
<dbReference type="EMBL" id="BABT02000037">
    <property type="protein sequence ID" value="GAA94518.1"/>
    <property type="molecule type" value="Genomic_DNA"/>
</dbReference>
<comment type="similarity">
    <text evidence="2 11">Belongs to the GTF2H2 family.</text>
</comment>